<reference evidence="3" key="1">
    <citation type="journal article" date="2015" name="Nat. Plants">
        <title>Genome expansion of Arabis alpina linked with retrotransposition and reduced symmetric DNA methylation.</title>
        <authorList>
            <person name="Willing E.M."/>
            <person name="Rawat V."/>
            <person name="Mandakova T."/>
            <person name="Maumus F."/>
            <person name="James G.V."/>
            <person name="Nordstroem K.J."/>
            <person name="Becker C."/>
            <person name="Warthmann N."/>
            <person name="Chica C."/>
            <person name="Szarzynska B."/>
            <person name="Zytnicki M."/>
            <person name="Albani M.C."/>
            <person name="Kiefer C."/>
            <person name="Bergonzi S."/>
            <person name="Castaings L."/>
            <person name="Mateos J.L."/>
            <person name="Berns M.C."/>
            <person name="Bujdoso N."/>
            <person name="Piofczyk T."/>
            <person name="de Lorenzo L."/>
            <person name="Barrero-Sicilia C."/>
            <person name="Mateos I."/>
            <person name="Piednoel M."/>
            <person name="Hagmann J."/>
            <person name="Chen-Min-Tao R."/>
            <person name="Iglesias-Fernandez R."/>
            <person name="Schuster S.C."/>
            <person name="Alonso-Blanco C."/>
            <person name="Roudier F."/>
            <person name="Carbonero P."/>
            <person name="Paz-Ares J."/>
            <person name="Davis S.J."/>
            <person name="Pecinka A."/>
            <person name="Quesneville H."/>
            <person name="Colot V."/>
            <person name="Lysak M.A."/>
            <person name="Weigel D."/>
            <person name="Coupland G."/>
            <person name="Schneeberger K."/>
        </authorList>
    </citation>
    <scope>NUCLEOTIDE SEQUENCE [LARGE SCALE GENOMIC DNA]</scope>
    <source>
        <strain evidence="3">cv. Pajares</strain>
    </source>
</reference>
<dbReference type="Pfam" id="PF08268">
    <property type="entry name" value="FBA_3"/>
    <property type="match status" value="1"/>
</dbReference>
<dbReference type="OrthoDB" id="591557at2759"/>
<accession>A0A087G2X4</accession>
<evidence type="ECO:0000259" key="1">
    <source>
        <dbReference type="Pfam" id="PF08268"/>
    </source>
</evidence>
<proteinExistence type="predicted"/>
<sequence length="143" mass="15850">DSSYSTEIVVSSLVLGCNGDLPKKEDIHLKRTLETGDHLMILLRGRRILRMVYLDSPDKVSDVDHPLKSGGLTEVFGSCNGLIGLANSPVEIALFNPSTRKIHRLPFEPVGFPKSMITPKDVFYGLGYDSVNDDYKVVRMVQS</sequence>
<feature type="non-terminal residue" evidence="2">
    <location>
        <position position="143"/>
    </location>
</feature>
<feature type="non-terminal residue" evidence="2">
    <location>
        <position position="1"/>
    </location>
</feature>
<feature type="domain" description="F-box associated beta-propeller type 3" evidence="1">
    <location>
        <begin position="66"/>
        <end position="142"/>
    </location>
</feature>
<protein>
    <recommendedName>
        <fullName evidence="1">F-box associated beta-propeller type 3 domain-containing protein</fullName>
    </recommendedName>
</protein>
<dbReference type="OMA" id="MITPKDV"/>
<gene>
    <name evidence="2" type="ORF">AALP_AAs58332U000100</name>
</gene>
<dbReference type="Proteomes" id="UP000029120">
    <property type="component" value="Unassembled WGS sequence"/>
</dbReference>
<dbReference type="PANTHER" id="PTHR31790:SF238">
    <property type="entry name" value="F-BOX DOMAIN-CONTAINING PROTEIN"/>
    <property type="match status" value="1"/>
</dbReference>
<organism evidence="2 3">
    <name type="scientific">Arabis alpina</name>
    <name type="common">Alpine rock-cress</name>
    <dbReference type="NCBI Taxonomy" id="50452"/>
    <lineage>
        <taxon>Eukaryota</taxon>
        <taxon>Viridiplantae</taxon>
        <taxon>Streptophyta</taxon>
        <taxon>Embryophyta</taxon>
        <taxon>Tracheophyta</taxon>
        <taxon>Spermatophyta</taxon>
        <taxon>Magnoliopsida</taxon>
        <taxon>eudicotyledons</taxon>
        <taxon>Gunneridae</taxon>
        <taxon>Pentapetalae</taxon>
        <taxon>rosids</taxon>
        <taxon>malvids</taxon>
        <taxon>Brassicales</taxon>
        <taxon>Brassicaceae</taxon>
        <taxon>Arabideae</taxon>
        <taxon>Arabis</taxon>
    </lineage>
</organism>
<dbReference type="AlphaFoldDB" id="A0A087G2X4"/>
<dbReference type="PANTHER" id="PTHR31790">
    <property type="entry name" value="OS02G0783600 PROTEIN"/>
    <property type="match status" value="1"/>
</dbReference>
<dbReference type="Gramene" id="KFK24226">
    <property type="protein sequence ID" value="KFK24226"/>
    <property type="gene ID" value="AALP_AAs58332U000100"/>
</dbReference>
<name>A0A087G2X4_ARAAL</name>
<dbReference type="InterPro" id="IPR013187">
    <property type="entry name" value="F-box-assoc_dom_typ3"/>
</dbReference>
<keyword evidence="3" id="KW-1185">Reference proteome</keyword>
<dbReference type="EMBL" id="KL971036">
    <property type="protein sequence ID" value="KFK24226.1"/>
    <property type="molecule type" value="Genomic_DNA"/>
</dbReference>
<evidence type="ECO:0000313" key="3">
    <source>
        <dbReference type="Proteomes" id="UP000029120"/>
    </source>
</evidence>
<evidence type="ECO:0000313" key="2">
    <source>
        <dbReference type="EMBL" id="KFK24226.1"/>
    </source>
</evidence>
<dbReference type="InterPro" id="IPR052361">
    <property type="entry name" value="F-box_domain"/>
</dbReference>